<gene>
    <name evidence="3" type="ORF">CYJ26_01485</name>
</gene>
<evidence type="ECO:0000313" key="4">
    <source>
        <dbReference type="Proteomes" id="UP000234778"/>
    </source>
</evidence>
<evidence type="ECO:0000256" key="1">
    <source>
        <dbReference type="SAM" id="MobiDB-lite"/>
    </source>
</evidence>
<evidence type="ECO:0000313" key="3">
    <source>
        <dbReference type="EMBL" id="PKY99589.1"/>
    </source>
</evidence>
<dbReference type="InterPro" id="IPR021421">
    <property type="entry name" value="DUF3071"/>
</dbReference>
<proteinExistence type="predicted"/>
<accession>A0A2I1KVE1</accession>
<dbReference type="AlphaFoldDB" id="A0A2I1KVE1"/>
<feature type="region of interest" description="Disordered" evidence="1">
    <location>
        <begin position="308"/>
        <end position="378"/>
    </location>
</feature>
<evidence type="ECO:0000259" key="2">
    <source>
        <dbReference type="Pfam" id="PF11268"/>
    </source>
</evidence>
<protein>
    <submittedName>
        <fullName evidence="3">DUF3071 domain-containing protein</fullName>
    </submittedName>
</protein>
<feature type="region of interest" description="Disordered" evidence="1">
    <location>
        <begin position="250"/>
        <end position="296"/>
    </location>
</feature>
<sequence length="378" mass="39984">MIELELLGANGDQVVMTDQHGERYSIVVDDALRAAVRRARPAALAPAPQPPAPGSAVRPRDLQALMRAGASAQEVAQATGLDIDHIRRFEGPVLAERAWAVEQARSCRIGWEKDSPVLGELVIDRLATRGVEPASLGWDALRQGREPWQVVLTFVQGAEEKQARWELDLTARSVTALDDEARWLTEAAGLAQAQVFDQDSGARSASARASQAVASEAAPGPGAGAVEDTSTDALLADLASNRGRRLEVTIPDLDDEAELPAPPTSPRGQAQVVSMSERRRAHTGNHPAGSRLGQAPRLDTLTAAVPAQEEADAVGTQAAQPPSEPGQPAEPGSEEAAADSAGTQQALPDMPAASPKARRRSRRSVPSWDEIVFGAKPE</sequence>
<dbReference type="Pfam" id="PF11268">
    <property type="entry name" value="DUF3071"/>
    <property type="match status" value="1"/>
</dbReference>
<dbReference type="GeneID" id="81707621"/>
<dbReference type="EMBL" id="PKHA01000001">
    <property type="protein sequence ID" value="PKY99589.1"/>
    <property type="molecule type" value="Genomic_DNA"/>
</dbReference>
<dbReference type="InterPro" id="IPR047682">
    <property type="entry name" value="SepH-like"/>
</dbReference>
<organism evidence="3 4">
    <name type="scientific">Actinomyces urogenitalis</name>
    <dbReference type="NCBI Taxonomy" id="103621"/>
    <lineage>
        <taxon>Bacteria</taxon>
        <taxon>Bacillati</taxon>
        <taxon>Actinomycetota</taxon>
        <taxon>Actinomycetes</taxon>
        <taxon>Actinomycetales</taxon>
        <taxon>Actinomycetaceae</taxon>
        <taxon>Actinomyces</taxon>
    </lineage>
</organism>
<dbReference type="Proteomes" id="UP000234778">
    <property type="component" value="Unassembled WGS sequence"/>
</dbReference>
<feature type="domain" description="DUF3071" evidence="2">
    <location>
        <begin position="1"/>
        <end position="166"/>
    </location>
</feature>
<dbReference type="NCBIfam" id="NF040712">
    <property type="entry name" value="SepH"/>
    <property type="match status" value="1"/>
</dbReference>
<reference evidence="3 4" key="1">
    <citation type="submission" date="2017-12" db="EMBL/GenBank/DDBJ databases">
        <title>Phylogenetic diversity of female urinary microbiome.</title>
        <authorList>
            <person name="Thomas-White K."/>
            <person name="Wolfe A.J."/>
        </authorList>
    </citation>
    <scope>NUCLEOTIDE SEQUENCE [LARGE SCALE GENOMIC DNA]</scope>
    <source>
        <strain evidence="3 4">UMB0319</strain>
    </source>
</reference>
<dbReference type="RefSeq" id="WP_024036445.1">
    <property type="nucleotide sequence ID" value="NZ_CP136961.1"/>
</dbReference>
<comment type="caution">
    <text evidence="3">The sequence shown here is derived from an EMBL/GenBank/DDBJ whole genome shotgun (WGS) entry which is preliminary data.</text>
</comment>
<name>A0A2I1KVE1_9ACTO</name>